<proteinExistence type="predicted"/>
<comment type="caution">
    <text evidence="1">The sequence shown here is derived from an EMBL/GenBank/DDBJ whole genome shotgun (WGS) entry which is preliminary data.</text>
</comment>
<accession>A0A559K8C8</accession>
<protein>
    <submittedName>
        <fullName evidence="1">Uncharacterized protein</fullName>
    </submittedName>
</protein>
<keyword evidence="2" id="KW-1185">Reference proteome</keyword>
<gene>
    <name evidence="1" type="ORF">FPZ49_19235</name>
</gene>
<dbReference type="EMBL" id="VNJI01000024">
    <property type="protein sequence ID" value="TVY08378.1"/>
    <property type="molecule type" value="Genomic_DNA"/>
</dbReference>
<dbReference type="Proteomes" id="UP000317036">
    <property type="component" value="Unassembled WGS sequence"/>
</dbReference>
<dbReference type="RefSeq" id="WP_144849897.1">
    <property type="nucleotide sequence ID" value="NZ_VNJI01000024.1"/>
</dbReference>
<reference evidence="1 2" key="1">
    <citation type="submission" date="2019-07" db="EMBL/GenBank/DDBJ databases">
        <authorList>
            <person name="Kim J."/>
        </authorList>
    </citation>
    <scope>NUCLEOTIDE SEQUENCE [LARGE SCALE GENOMIC DNA]</scope>
    <source>
        <strain evidence="1 2">JC52</strain>
    </source>
</reference>
<evidence type="ECO:0000313" key="2">
    <source>
        <dbReference type="Proteomes" id="UP000317036"/>
    </source>
</evidence>
<organism evidence="1 2">
    <name type="scientific">Paenibacillus cremeus</name>
    <dbReference type="NCBI Taxonomy" id="2163881"/>
    <lineage>
        <taxon>Bacteria</taxon>
        <taxon>Bacillati</taxon>
        <taxon>Bacillota</taxon>
        <taxon>Bacilli</taxon>
        <taxon>Bacillales</taxon>
        <taxon>Paenibacillaceae</taxon>
        <taxon>Paenibacillus</taxon>
    </lineage>
</organism>
<dbReference type="AlphaFoldDB" id="A0A559K8C8"/>
<name>A0A559K8C8_9BACL</name>
<evidence type="ECO:0000313" key="1">
    <source>
        <dbReference type="EMBL" id="TVY08378.1"/>
    </source>
</evidence>
<sequence>MGKKWRAGIGLMLSVFLFVGSMPHEIFANTGGGIGTKLTAGQAGTVWNSVYGNGGQMVMSSTHEVPVFSPLPVSLTNERQVGISGKAKAGDSVRLWYSLDRGEASAIGEPTIADNQGKFAIDVALSDLGEGTLTFYATALKNGVESMASNPLTLVTDWTPAGDVFDVTWEMFAVNQALVKWNPPMVEGETAAVQDPQLVGYELENVCADKKLMDLKNPNIHQDLVNVKPNGKLNLRIRMMDRAGNRSDGTEVTLTAPPAQVTKLSDLSIAANDLKFTATLSGDGSTAFYTDSPLPGLSGTFLFAQNLMSGHREMLTPTRNNEDRDRVAPYLQSLKLLVEDIHGALQTMNHDNLEPLLPCAFQN</sequence>